<dbReference type="SUPFAM" id="SSF47203">
    <property type="entry name" value="Acyl-CoA dehydrogenase C-terminal domain-like"/>
    <property type="match status" value="1"/>
</dbReference>
<dbReference type="Gene3D" id="1.20.140.10">
    <property type="entry name" value="Butyryl-CoA Dehydrogenase, subunit A, domain 3"/>
    <property type="match status" value="1"/>
</dbReference>
<dbReference type="PANTHER" id="PTHR48083:SF19">
    <property type="entry name" value="FLAVIN-DEPENDENT MONOOXYGENASE, OXYGENASE SUBUNIT HSAA"/>
    <property type="match status" value="1"/>
</dbReference>
<dbReference type="SUPFAM" id="SSF56645">
    <property type="entry name" value="Acyl-CoA dehydrogenase NM domain-like"/>
    <property type="match status" value="1"/>
</dbReference>
<reference evidence="3 4" key="1">
    <citation type="submission" date="2022-10" db="EMBL/GenBank/DDBJ databases">
        <authorList>
            <person name="Xie J."/>
            <person name="Shen N."/>
        </authorList>
    </citation>
    <scope>NUCLEOTIDE SEQUENCE [LARGE SCALE GENOMIC DNA]</scope>
    <source>
        <strain evidence="3 4">DSM 41681</strain>
    </source>
</reference>
<dbReference type="InterPro" id="IPR036250">
    <property type="entry name" value="AcylCo_DH-like_C"/>
</dbReference>
<sequence length="381" mass="39618">MSSTVSVPVDDLTAVTTPLTDAAALARADAARADAEQRLDPATVEALCRAGLPAHFVPARWGGAESTFAQLLSDVALLAEHCPSAAWCAALWAAHGRFCAYLPEAGQQEIWRHSPRTRIAAAIAPPSGTARRTASGWTLDGTWQPVSAVTHAEWVLLAAAEADTAGPALRVFAVPADRLVIEETWDAVGLRATAGHTVLARDVHVPDHLTLDLAEMLAGRSAPGRSRSHAAPAQLAGGLMFCATAYGAARRALQLWTHWAVTPSGSTGRVRAAAPALATTLATASARIEAAGLLLERAARRADAGTVTGVLVASNQRDAAVAAQMLADAVGELMRGGSHMLDARGELHRMWRDVHTVAAHAVLRVEGAATAFAAAATDGER</sequence>
<organism evidence="3 4">
    <name type="scientific">Streptomyces kunmingensis</name>
    <dbReference type="NCBI Taxonomy" id="68225"/>
    <lineage>
        <taxon>Bacteria</taxon>
        <taxon>Bacillati</taxon>
        <taxon>Actinomycetota</taxon>
        <taxon>Actinomycetes</taxon>
        <taxon>Kitasatosporales</taxon>
        <taxon>Streptomycetaceae</taxon>
        <taxon>Streptomyces</taxon>
    </lineage>
</organism>
<dbReference type="InterPro" id="IPR050741">
    <property type="entry name" value="Acyl-CoA_dehydrogenase"/>
</dbReference>
<gene>
    <name evidence="3" type="ORF">OKJ48_43560</name>
</gene>
<accession>A0ABU6CSR3</accession>
<evidence type="ECO:0000313" key="4">
    <source>
        <dbReference type="Proteomes" id="UP001352223"/>
    </source>
</evidence>
<dbReference type="InterPro" id="IPR013107">
    <property type="entry name" value="Acyl-CoA_DH_C"/>
</dbReference>
<comment type="caution">
    <text evidence="3">The sequence shown here is derived from an EMBL/GenBank/DDBJ whole genome shotgun (WGS) entry which is preliminary data.</text>
</comment>
<evidence type="ECO:0000256" key="1">
    <source>
        <dbReference type="ARBA" id="ARBA00023002"/>
    </source>
</evidence>
<dbReference type="InterPro" id="IPR046373">
    <property type="entry name" value="Acyl-CoA_Oxase/DH_mid-dom_sf"/>
</dbReference>
<dbReference type="PIRSF" id="PIRSF016578">
    <property type="entry name" value="HsaA"/>
    <property type="match status" value="1"/>
</dbReference>
<keyword evidence="1" id="KW-0560">Oxidoreductase</keyword>
<dbReference type="Pfam" id="PF08028">
    <property type="entry name" value="Acyl-CoA_dh_2"/>
    <property type="match status" value="1"/>
</dbReference>
<evidence type="ECO:0000313" key="3">
    <source>
        <dbReference type="EMBL" id="MEB3967067.1"/>
    </source>
</evidence>
<keyword evidence="4" id="KW-1185">Reference proteome</keyword>
<dbReference type="InterPro" id="IPR009100">
    <property type="entry name" value="AcylCoA_DH/oxidase_NM_dom_sf"/>
</dbReference>
<proteinExistence type="predicted"/>
<evidence type="ECO:0000259" key="2">
    <source>
        <dbReference type="Pfam" id="PF08028"/>
    </source>
</evidence>
<dbReference type="Gene3D" id="2.40.110.10">
    <property type="entry name" value="Butyryl-CoA Dehydrogenase, subunit A, domain 2"/>
    <property type="match status" value="1"/>
</dbReference>
<name>A0ABU6CSR3_9ACTN</name>
<dbReference type="PANTHER" id="PTHR48083">
    <property type="entry name" value="MEDIUM-CHAIN SPECIFIC ACYL-COA DEHYDROGENASE, MITOCHONDRIAL-RELATED"/>
    <property type="match status" value="1"/>
</dbReference>
<dbReference type="Proteomes" id="UP001352223">
    <property type="component" value="Unassembled WGS sequence"/>
</dbReference>
<dbReference type="Gene3D" id="1.10.540.10">
    <property type="entry name" value="Acyl-CoA dehydrogenase/oxidase, N-terminal domain"/>
    <property type="match status" value="1"/>
</dbReference>
<dbReference type="EMBL" id="JAOZYB010000374">
    <property type="protein sequence ID" value="MEB3967067.1"/>
    <property type="molecule type" value="Genomic_DNA"/>
</dbReference>
<protein>
    <submittedName>
        <fullName evidence="3">Acyl-CoA dehydrogenase family protein</fullName>
    </submittedName>
</protein>
<dbReference type="RefSeq" id="WP_324776982.1">
    <property type="nucleotide sequence ID" value="NZ_BAAATS010000058.1"/>
</dbReference>
<feature type="domain" description="Acyl-CoA dehydrogenase C-terminal" evidence="2">
    <location>
        <begin position="239"/>
        <end position="363"/>
    </location>
</feature>
<dbReference type="InterPro" id="IPR037069">
    <property type="entry name" value="AcylCoA_DH/ox_N_sf"/>
</dbReference>